<keyword evidence="1" id="KW-0812">Transmembrane</keyword>
<name>A0ABW2RHN0_9BACL</name>
<evidence type="ECO:0000313" key="3">
    <source>
        <dbReference type="Proteomes" id="UP001596500"/>
    </source>
</evidence>
<dbReference type="Proteomes" id="UP001596500">
    <property type="component" value="Unassembled WGS sequence"/>
</dbReference>
<keyword evidence="1" id="KW-0472">Membrane</keyword>
<evidence type="ECO:0000256" key="1">
    <source>
        <dbReference type="SAM" id="Phobius"/>
    </source>
</evidence>
<organism evidence="2 3">
    <name type="scientific">Laceyella putida</name>
    <dbReference type="NCBI Taxonomy" id="110101"/>
    <lineage>
        <taxon>Bacteria</taxon>
        <taxon>Bacillati</taxon>
        <taxon>Bacillota</taxon>
        <taxon>Bacilli</taxon>
        <taxon>Bacillales</taxon>
        <taxon>Thermoactinomycetaceae</taxon>
        <taxon>Laceyella</taxon>
    </lineage>
</organism>
<proteinExistence type="predicted"/>
<accession>A0ABW2RHN0</accession>
<reference evidence="3" key="1">
    <citation type="journal article" date="2019" name="Int. J. Syst. Evol. Microbiol.">
        <title>The Global Catalogue of Microorganisms (GCM) 10K type strain sequencing project: providing services to taxonomists for standard genome sequencing and annotation.</title>
        <authorList>
            <consortium name="The Broad Institute Genomics Platform"/>
            <consortium name="The Broad Institute Genome Sequencing Center for Infectious Disease"/>
            <person name="Wu L."/>
            <person name="Ma J."/>
        </authorList>
    </citation>
    <scope>NUCLEOTIDE SEQUENCE [LARGE SCALE GENOMIC DNA]</scope>
    <source>
        <strain evidence="3">CGMCC 1.12942</strain>
    </source>
</reference>
<dbReference type="RefSeq" id="WP_379863810.1">
    <property type="nucleotide sequence ID" value="NZ_JBHTBW010000014.1"/>
</dbReference>
<evidence type="ECO:0008006" key="4">
    <source>
        <dbReference type="Google" id="ProtNLM"/>
    </source>
</evidence>
<keyword evidence="1" id="KW-1133">Transmembrane helix</keyword>
<feature type="transmembrane region" description="Helical" evidence="1">
    <location>
        <begin position="6"/>
        <end position="26"/>
    </location>
</feature>
<dbReference type="EMBL" id="JBHTBW010000014">
    <property type="protein sequence ID" value="MFC7440529.1"/>
    <property type="molecule type" value="Genomic_DNA"/>
</dbReference>
<protein>
    <recommendedName>
        <fullName evidence="4">SAF domain-containing protein</fullName>
    </recommendedName>
</protein>
<keyword evidence="3" id="KW-1185">Reference proteome</keyword>
<evidence type="ECO:0000313" key="2">
    <source>
        <dbReference type="EMBL" id="MFC7440529.1"/>
    </source>
</evidence>
<gene>
    <name evidence="2" type="ORF">ACFQNG_05120</name>
</gene>
<comment type="caution">
    <text evidence="2">The sequence shown here is derived from an EMBL/GenBank/DDBJ whole genome shotgun (WGS) entry which is preliminary data.</text>
</comment>
<sequence length="233" mass="25887">MGKKWASLAIFVSIAVTSFFIGIHFLNNKPKVIRVDGSLNVAFHLEEMKDKSNAIVVGKYVKLDRTINSARDPQNPSSESTVVYHKGELYQFKVNQVVKGTIDEGDTILVNIPKTKELENLDLNGKLTVTDPNYIKPIIGKSYMLFLKSIEGTDFYGIPFFPYSLEINSDQTVTLAKPQSSLLQQISSIHLEGDSKPEDVVVELHNFAESYADKITGLNVSEVLDTLTGSQTE</sequence>